<name>A0A504JIA1_9FLAO</name>
<evidence type="ECO:0000256" key="1">
    <source>
        <dbReference type="SAM" id="Coils"/>
    </source>
</evidence>
<feature type="coiled-coil region" evidence="1">
    <location>
        <begin position="127"/>
        <end position="161"/>
    </location>
</feature>
<accession>A0A504JIA1</accession>
<evidence type="ECO:0000313" key="2">
    <source>
        <dbReference type="EMBL" id="TPN86211.1"/>
    </source>
</evidence>
<gene>
    <name evidence="2" type="ORF">FHK87_13150</name>
</gene>
<evidence type="ECO:0008006" key="4">
    <source>
        <dbReference type="Google" id="ProtNLM"/>
    </source>
</evidence>
<evidence type="ECO:0000313" key="3">
    <source>
        <dbReference type="Proteomes" id="UP000315540"/>
    </source>
</evidence>
<organism evidence="2 3">
    <name type="scientific">Aquimarina algicola</name>
    <dbReference type="NCBI Taxonomy" id="2589995"/>
    <lineage>
        <taxon>Bacteria</taxon>
        <taxon>Pseudomonadati</taxon>
        <taxon>Bacteroidota</taxon>
        <taxon>Flavobacteriia</taxon>
        <taxon>Flavobacteriales</taxon>
        <taxon>Flavobacteriaceae</taxon>
        <taxon>Aquimarina</taxon>
    </lineage>
</organism>
<keyword evidence="3" id="KW-1185">Reference proteome</keyword>
<dbReference type="Proteomes" id="UP000315540">
    <property type="component" value="Unassembled WGS sequence"/>
</dbReference>
<dbReference type="RefSeq" id="WP_140593661.1">
    <property type="nucleotide sequence ID" value="NZ_VFWZ01000003.1"/>
</dbReference>
<keyword evidence="1" id="KW-0175">Coiled coil</keyword>
<sequence>MIERRKGTTQSQRTNHNLLNTNFKIDDRSFEDLLAYIISYVDKINFYTTENVISGTWRTLIEQDPVIYMVKIIKEPVHINTTDDLSSDHIQNLLDWYAKIEEWYARLSHLDEKILVDKIGNALSDVLQKKKNDLVEYLEYVQEEEKEVQTFHEALKKYTNLSKKGDKPDFDINEIAYTFKKIILHVQDFTKHYLQTRIFAKDNHMPNNAMYIAFVILYQKIQEQLNTIETRHLDFYYKDILQQELNSGIASEVMICFDILPKGKSAYIPESTQVSAGKLFGSKKNIIFETNTPILAHPIQIEKLQTLYFNKSPYIKIGTDDPIISSVIKGTLLNTSKKNKNTELWPLFGADEDTLVNSELEPDTITEIGIMIGSQVLFLEEGRREIDITFTLEESSAKNIFWKLLDQMSKNQGLPMDVVFNMVFEKAFLISYTSIKGWEAISSYELSFDKAANTFTIRCLIDNISPPVTVCETITEHSKWPMIKILFDEYAPIYAYSFFKEVSLQSINIEVEVIGIKNLSIYNNIGKVSLNKPFVMFGPKPDLGGYLMLAKSELFKKELKNLAICIEWDTIPRGFGGFDAYYEAYEELFTNDSFKVNITALSNGYWFPREEELLEQINLFDTEPCKTPEGYGSVLVAPKKELNLEQLGQYELSKDYRLKDPIRFDMHTQNGFFKLTLAAPKDAFGKDVYQKNYTRVAQDNARNQENLPLPNKPFIPKVRQITVNYNAKDVIYFDNAFDDSSDTVVGDYIHITPFGTEKIVDDNRVYKNIMVPDFKGEGYLYMQLKGVKPNNTVSLFFDLQNMNPVHINYQDNIDIQYKKIAKWTSLSKKHIISDGTNQFTKSGIIEIMLPDHMIDATNYELRILAYQDIYKYPVVRGIYPNAVIASSTSTDEQIIGREIPENSITKPVGKIPEVAKIIQPAPSFGGKLPDSPNLFYTEISERLRHKDRAVTIWDYERLILEYFHEVVAVKCTNLNQHFKIQAGKLTLIVLSKKWSQDNHHYLNLNQLDTIRQFVKKKCNSFIKVKVMNPKIEWLLVNSIVEFHEEDNGGYFINELNRVLNEYLCPLTFSDKNTVEGIGTVVIPRMLKSYVENLYYIKSVKKIEIEHIVKKGLDDYTLNIYKENQEIKPTTPWSMLVPKSKHNIYLSEPIVEDKEEEIEEIQHPQVGVDFIIAADDDEVLPIPNIKEEEKPDIEVQQKEEVVPKPKSNTILSFTIK</sequence>
<dbReference type="OrthoDB" id="9762853at2"/>
<proteinExistence type="predicted"/>
<protein>
    <recommendedName>
        <fullName evidence="4">Baseplate protein J-like domain-containing protein</fullName>
    </recommendedName>
</protein>
<reference evidence="2 3" key="1">
    <citation type="submission" date="2019-06" db="EMBL/GenBank/DDBJ databases">
        <authorList>
            <person name="Meng X."/>
        </authorList>
    </citation>
    <scope>NUCLEOTIDE SEQUENCE [LARGE SCALE GENOMIC DNA]</scope>
    <source>
        <strain evidence="2 3">M625</strain>
    </source>
</reference>
<dbReference type="AlphaFoldDB" id="A0A504JIA1"/>
<dbReference type="EMBL" id="VFWZ01000003">
    <property type="protein sequence ID" value="TPN86211.1"/>
    <property type="molecule type" value="Genomic_DNA"/>
</dbReference>
<comment type="caution">
    <text evidence="2">The sequence shown here is derived from an EMBL/GenBank/DDBJ whole genome shotgun (WGS) entry which is preliminary data.</text>
</comment>